<gene>
    <name evidence="3" type="ORF">BKG82_08215</name>
</gene>
<feature type="transmembrane region" description="Helical" evidence="2">
    <location>
        <begin position="400"/>
        <end position="422"/>
    </location>
</feature>
<feature type="compositionally biased region" description="Pro residues" evidence="1">
    <location>
        <begin position="185"/>
        <end position="200"/>
    </location>
</feature>
<feature type="compositionally biased region" description="Basic and acidic residues" evidence="1">
    <location>
        <begin position="239"/>
        <end position="254"/>
    </location>
</feature>
<feature type="transmembrane region" description="Helical" evidence="2">
    <location>
        <begin position="375"/>
        <end position="394"/>
    </location>
</feature>
<evidence type="ECO:0000256" key="2">
    <source>
        <dbReference type="SAM" id="Phobius"/>
    </source>
</evidence>
<accession>A0A1S1LU47</accession>
<sequence length="426" mass="45399">MTDSDDTQRPVSVAELLARNGAADGKISGHRRRMRGNADAIPVAELTGEIPVIRDKKGGRARPNPAPSPAPETAAPPESPKAAEAGARSYLRSNEDALFGGDSMADEAARRGTTAAPAPAPAQPSAMESPLRSIFPPTPTPVARPGEPRKSIDFNDATGVISPVTAEPPKSEPAPAPAVVAPAVPAAPPAPAIPVPPVSRPEPESVTPEPVTPEPEPEPEPEPAAVAQPQPEPEPVTPEPEHSPEPETVYHAEYEAEYEDDGEYDEYGRAVEWTSHDAEQDVEDDEFEDQEDDYQLEHELQELVGAHGDPSEPEVSQLAAIDTDKSKAEAKADRREKIKTYLQGSWIAAQYLLAAAAGAGLFFVFRELWSWNQGFALLLGVLFIAILVASLWVIRKTVDLASILIAIVVGALIAFGPLVLMLQAVD</sequence>
<dbReference type="AlphaFoldDB" id="A0A1S1LU47"/>
<feature type="region of interest" description="Disordered" evidence="1">
    <location>
        <begin position="48"/>
        <end position="262"/>
    </location>
</feature>
<keyword evidence="2" id="KW-0472">Membrane</keyword>
<dbReference type="Proteomes" id="UP000180043">
    <property type="component" value="Unassembled WGS sequence"/>
</dbReference>
<evidence type="ECO:0000256" key="1">
    <source>
        <dbReference type="SAM" id="MobiDB-lite"/>
    </source>
</evidence>
<keyword evidence="2" id="KW-0812">Transmembrane</keyword>
<evidence type="ECO:0000313" key="4">
    <source>
        <dbReference type="Proteomes" id="UP000180043"/>
    </source>
</evidence>
<protein>
    <recommendedName>
        <fullName evidence="5">Transmembrane protein</fullName>
    </recommendedName>
</protein>
<feature type="transmembrane region" description="Helical" evidence="2">
    <location>
        <begin position="344"/>
        <end position="363"/>
    </location>
</feature>
<proteinExistence type="predicted"/>
<dbReference type="RefSeq" id="WP_057967827.1">
    <property type="nucleotide sequence ID" value="NZ_JAAOOS010000002.1"/>
</dbReference>
<name>A0A1S1LU47_MYCCH</name>
<keyword evidence="2" id="KW-1133">Transmembrane helix</keyword>
<feature type="compositionally biased region" description="Low complexity" evidence="1">
    <location>
        <begin position="71"/>
        <end position="87"/>
    </location>
</feature>
<comment type="caution">
    <text evidence="3">The sequence shown here is derived from an EMBL/GenBank/DDBJ whole genome shotgun (WGS) entry which is preliminary data.</text>
</comment>
<reference evidence="3 4" key="1">
    <citation type="submission" date="2016-10" db="EMBL/GenBank/DDBJ databases">
        <title>Evaluation of Human, Veterinary and Environmental Mycobacterium chelonae Isolates by Core Genome Phylogenomic Analysis, Targeted Gene Comparison, and Anti-microbial Susceptibility Patterns: A Tale of Mistaken Identities.</title>
        <authorList>
            <person name="Fogelson S.B."/>
            <person name="Camus A.C."/>
            <person name="Lorenz W."/>
            <person name="Vasireddy R."/>
            <person name="Vasireddy S."/>
            <person name="Smith T."/>
            <person name="Brown-Elliott B.A."/>
            <person name="Wallace R.J.Jr."/>
            <person name="Hasan N.A."/>
            <person name="Reischl U."/>
            <person name="Sanchez S."/>
        </authorList>
    </citation>
    <scope>NUCLEOTIDE SEQUENCE [LARGE SCALE GENOMIC DNA]</scope>
    <source>
        <strain evidence="3 4">15515</strain>
    </source>
</reference>
<evidence type="ECO:0000313" key="3">
    <source>
        <dbReference type="EMBL" id="OHU57663.1"/>
    </source>
</evidence>
<dbReference type="EMBL" id="MLIQ01000013">
    <property type="protein sequence ID" value="OHU57663.1"/>
    <property type="molecule type" value="Genomic_DNA"/>
</dbReference>
<organism evidence="3 4">
    <name type="scientific">Mycobacteroides chelonae</name>
    <name type="common">Mycobacterium chelonae</name>
    <dbReference type="NCBI Taxonomy" id="1774"/>
    <lineage>
        <taxon>Bacteria</taxon>
        <taxon>Bacillati</taxon>
        <taxon>Actinomycetota</taxon>
        <taxon>Actinomycetes</taxon>
        <taxon>Mycobacteriales</taxon>
        <taxon>Mycobacteriaceae</taxon>
        <taxon>Mycobacteroides</taxon>
    </lineage>
</organism>
<evidence type="ECO:0008006" key="5">
    <source>
        <dbReference type="Google" id="ProtNLM"/>
    </source>
</evidence>